<evidence type="ECO:0000256" key="4">
    <source>
        <dbReference type="ARBA" id="ARBA00022707"/>
    </source>
</evidence>
<keyword evidence="7" id="KW-0449">Lipoprotein</keyword>
<evidence type="ECO:0000256" key="9">
    <source>
        <dbReference type="SAM" id="MobiDB-lite"/>
    </source>
</evidence>
<proteinExistence type="inferred from homology"/>
<protein>
    <recommendedName>
        <fullName evidence="12">Coiled-coil domain containing 69</fullName>
    </recommendedName>
</protein>
<evidence type="ECO:0000256" key="7">
    <source>
        <dbReference type="ARBA" id="ARBA00023288"/>
    </source>
</evidence>
<evidence type="ECO:0000256" key="8">
    <source>
        <dbReference type="ARBA" id="ARBA00038407"/>
    </source>
</evidence>
<evidence type="ECO:0008006" key="12">
    <source>
        <dbReference type="Google" id="ProtNLM"/>
    </source>
</evidence>
<reference evidence="10" key="1">
    <citation type="submission" date="2025-08" db="UniProtKB">
        <authorList>
            <consortium name="Ensembl"/>
        </authorList>
    </citation>
    <scope>IDENTIFICATION</scope>
</reference>
<evidence type="ECO:0000313" key="10">
    <source>
        <dbReference type="Ensembl" id="ENSCCRP00000148200.1"/>
    </source>
</evidence>
<keyword evidence="3" id="KW-0963">Cytoplasm</keyword>
<dbReference type="GeneTree" id="ENSGT00950000183026"/>
<dbReference type="AlphaFoldDB" id="A0A9J8B4F0"/>
<feature type="region of interest" description="Disordered" evidence="9">
    <location>
        <begin position="1"/>
        <end position="42"/>
    </location>
</feature>
<dbReference type="GO" id="GO:0008017">
    <property type="term" value="F:microtubule binding"/>
    <property type="evidence" value="ECO:0007669"/>
    <property type="project" value="TreeGrafter"/>
</dbReference>
<organism evidence="10 11">
    <name type="scientific">Cyprinus carpio carpio</name>
    <dbReference type="NCBI Taxonomy" id="630221"/>
    <lineage>
        <taxon>Eukaryota</taxon>
        <taxon>Metazoa</taxon>
        <taxon>Chordata</taxon>
        <taxon>Craniata</taxon>
        <taxon>Vertebrata</taxon>
        <taxon>Euteleostomi</taxon>
        <taxon>Actinopterygii</taxon>
        <taxon>Neopterygii</taxon>
        <taxon>Teleostei</taxon>
        <taxon>Ostariophysi</taxon>
        <taxon>Cypriniformes</taxon>
        <taxon>Cyprinidae</taxon>
        <taxon>Cyprininae</taxon>
        <taxon>Cyprinus</taxon>
    </lineage>
</organism>
<feature type="compositionally biased region" description="Basic and acidic residues" evidence="9">
    <location>
        <begin position="21"/>
        <end position="33"/>
    </location>
</feature>
<keyword evidence="4" id="KW-0519">Myristate</keyword>
<dbReference type="InterPro" id="IPR051293">
    <property type="entry name" value="MTUS1/CCDC69"/>
</dbReference>
<dbReference type="GO" id="GO:0030496">
    <property type="term" value="C:midbody"/>
    <property type="evidence" value="ECO:0007669"/>
    <property type="project" value="UniProtKB-SubCell"/>
</dbReference>
<evidence type="ECO:0000256" key="6">
    <source>
        <dbReference type="ARBA" id="ARBA00023212"/>
    </source>
</evidence>
<dbReference type="PANTHER" id="PTHR24200:SF6">
    <property type="entry name" value="COILED-COIL DOMAIN-CONTAINING PROTEIN 69"/>
    <property type="match status" value="1"/>
</dbReference>
<sequence length="303" mass="34648">MGCHNSKVCGQVSRKKKKNKVQGDEKHIKDIRLQDGSGTHSSEENLLETYECQLKILHAVLTASGDQERDQLLKDHPGDICTLVHSIIEKVKTEITADLNDLHEKQMRSTLERHQSATEELQRLHGEEKNVLNESHAAAENALKDQIEGLTSELKLFSELKRRAQESTLKRDLQRNIETHGSPGAFWEQEQESLLFVIEMKRERLQDQGNKLLQMETLVEKNLSLEDQLLQALQQSEDYRVRIDNYQSLIHAIKTLLCSLCLGQDYLFVQPMAGIIAILFENVSSTCSISEILQGFYEVSIWQ</sequence>
<keyword evidence="11" id="KW-1185">Reference proteome</keyword>
<evidence type="ECO:0000313" key="11">
    <source>
        <dbReference type="Proteomes" id="UP001108240"/>
    </source>
</evidence>
<keyword evidence="5" id="KW-0175">Coiled coil</keyword>
<keyword evidence="6" id="KW-0206">Cytoskeleton</keyword>
<comment type="similarity">
    <text evidence="8">Belongs to the CCDC69 family.</text>
</comment>
<reference evidence="10" key="2">
    <citation type="submission" date="2025-09" db="UniProtKB">
        <authorList>
            <consortium name="Ensembl"/>
        </authorList>
    </citation>
    <scope>IDENTIFICATION</scope>
</reference>
<dbReference type="Proteomes" id="UP001108240">
    <property type="component" value="Unplaced"/>
</dbReference>
<name>A0A9J8B4F0_CYPCA</name>
<evidence type="ECO:0000256" key="2">
    <source>
        <dbReference type="ARBA" id="ARBA00004214"/>
    </source>
</evidence>
<evidence type="ECO:0000256" key="5">
    <source>
        <dbReference type="ARBA" id="ARBA00023054"/>
    </source>
</evidence>
<accession>A0A9J8B4F0</accession>
<dbReference type="Ensembl" id="ENSCCRT00000162113.1">
    <property type="protein sequence ID" value="ENSCCRP00000148200.1"/>
    <property type="gene ID" value="ENSCCRG00000042862.2"/>
</dbReference>
<dbReference type="GO" id="GO:0005634">
    <property type="term" value="C:nucleus"/>
    <property type="evidence" value="ECO:0007669"/>
    <property type="project" value="TreeGrafter"/>
</dbReference>
<dbReference type="GO" id="GO:0005819">
    <property type="term" value="C:spindle"/>
    <property type="evidence" value="ECO:0007669"/>
    <property type="project" value="UniProtKB-SubCell"/>
</dbReference>
<comment type="subcellular location">
    <subcellularLocation>
        <location evidence="1">Cytoplasm</location>
        <location evidence="1">Cytoskeleton</location>
        <location evidence="1">Spindle</location>
    </subcellularLocation>
    <subcellularLocation>
        <location evidence="2">Midbody</location>
    </subcellularLocation>
</comment>
<dbReference type="GO" id="GO:0005737">
    <property type="term" value="C:cytoplasm"/>
    <property type="evidence" value="ECO:0007669"/>
    <property type="project" value="TreeGrafter"/>
</dbReference>
<dbReference type="PANTHER" id="PTHR24200">
    <property type="entry name" value="TOUCAN, ISOFORM A"/>
    <property type="match status" value="1"/>
</dbReference>
<evidence type="ECO:0000256" key="1">
    <source>
        <dbReference type="ARBA" id="ARBA00004186"/>
    </source>
</evidence>
<evidence type="ECO:0000256" key="3">
    <source>
        <dbReference type="ARBA" id="ARBA00022490"/>
    </source>
</evidence>